<gene>
    <name evidence="6" type="ORF">DOTSEDRAFT_36452</name>
</gene>
<dbReference type="PANTHER" id="PTHR42973:SF25">
    <property type="entry name" value="PHOSPHOMEVALONATE KINASE"/>
    <property type="match status" value="1"/>
</dbReference>
<dbReference type="InterPro" id="IPR005919">
    <property type="entry name" value="Pmev_kin_anim"/>
</dbReference>
<dbReference type="OrthoDB" id="363185at2759"/>
<sequence length="1114" mass="120907">MATLGELKTDLKAAALSSEREALSQTQYQAGFDILRNDTTIYEDFIHPQLCSLLARSRGSLSVLEIGPGPKTVLAALPEDLRCRITKYSAFEPNITYASLLENRLRLEADIDPVLPYLRGTATVYRSSFSTVDDNANIDSDLTDANFDIILFCHSMYGMSPKRSYIEKALGLLKSSSDAMVIVFHRHENLNFDGLACQQTASFPMGLARLPDEDTAIDSFASFVAGTSLQATASGDKIRKEWRNICRFLGHKDQSGYLLFNTLEFMVTFTHGSTRVGELEANISRAQPSKIKNPEARLCHPASIVKPVDVGQVQNCVKWALKHRLNLAVVGGSHSGHCILDNVVSVDMSAFDQTAICRNMEDAVSSPKALIVVGAGATAGEIVRQTMEEELSVSLGSRPSVGAGLWLQGGIGHLSRQHGLTCDTIVGAVLVSVVDAQVLVVGEVPDPYPPHEAVRPKDESELLWALRGAGTNFGIVVCVVLKAFPASKSLITNWEVPVSGEAVAQQTIGSVNQFAADLHMRNSVDMYLYSDDSRQLRLGVTAYHATSSQNLMSATVTPTMSMLRAILGQEANSQVVDGVEAFNSEMYMSGMHGGHGGGKTSAFKRCVFLRDVGSSELVNALTSAVTSRSGPLCYLNLLQGGKAVSFPRCDATVFGRRDWDYACVITGVWKRNEDGTAAARAAVDWVYGVVNKLLPLSSGVYGADLGPDPRDANLAAHAFGLDRSRLGRLKSKLDPHNVLAYACPVPKAPARPKLVILVTGQHGTGKDYCAATWCEVLNGKGCLARTTSISDVTKREYAASTDASHDRLLHDRAYKEEHRTALTAFYANQIERRPDLPSEHFLRVINDNASVDVLFITGMRDDSPVASLSCLAPYSRVLEVHVSASKGTIRTRVGTLDQIKRDADLPKIQCQPDFVFVNDTKGDETAKKFAESHLLSFIHRDLTRLSDMVRSVPNFPTAEVEFHHILNIHDWTKVDLIASCESGGVPFGSALAKQLNLPLALICKADKLPPPTFSVTRSASYISSFTDEAVEKKSFEIDRHTVAKSSVIVVVDDVLSSGQTLCAVLQLLQKAGVKAKDVVVMVVAEFPVHRGRELLCKSGFGEAVVRSLLVYGGT</sequence>
<dbReference type="GO" id="GO:0019287">
    <property type="term" value="P:isopentenyl diphosphate biosynthetic process, mevalonate pathway"/>
    <property type="evidence" value="ECO:0007669"/>
    <property type="project" value="UniProtKB-UniPathway"/>
</dbReference>
<dbReference type="GO" id="GO:0004631">
    <property type="term" value="F:phosphomevalonate kinase activity"/>
    <property type="evidence" value="ECO:0007669"/>
    <property type="project" value="InterPro"/>
</dbReference>
<dbReference type="eggNOG" id="KOG1712">
    <property type="taxonomic scope" value="Eukaryota"/>
</dbReference>
<dbReference type="InterPro" id="IPR000836">
    <property type="entry name" value="PRTase_dom"/>
</dbReference>
<evidence type="ECO:0000313" key="7">
    <source>
        <dbReference type="Proteomes" id="UP000016933"/>
    </source>
</evidence>
<organism evidence="6 7">
    <name type="scientific">Dothistroma septosporum (strain NZE10 / CBS 128990)</name>
    <name type="common">Red band needle blight fungus</name>
    <name type="synonym">Mycosphaerella pini</name>
    <dbReference type="NCBI Taxonomy" id="675120"/>
    <lineage>
        <taxon>Eukaryota</taxon>
        <taxon>Fungi</taxon>
        <taxon>Dikarya</taxon>
        <taxon>Ascomycota</taxon>
        <taxon>Pezizomycotina</taxon>
        <taxon>Dothideomycetes</taxon>
        <taxon>Dothideomycetidae</taxon>
        <taxon>Mycosphaerellales</taxon>
        <taxon>Mycosphaerellaceae</taxon>
        <taxon>Dothistroma</taxon>
    </lineage>
</organism>
<reference evidence="7" key="1">
    <citation type="journal article" date="2012" name="PLoS Genet.">
        <title>The genomes of the fungal plant pathogens Cladosporium fulvum and Dothistroma septosporum reveal adaptation to different hosts and lifestyles but also signatures of common ancestry.</title>
        <authorList>
            <person name="de Wit P.J.G.M."/>
            <person name="van der Burgt A."/>
            <person name="Oekmen B."/>
            <person name="Stergiopoulos I."/>
            <person name="Abd-Elsalam K.A."/>
            <person name="Aerts A.L."/>
            <person name="Bahkali A.H."/>
            <person name="Beenen H.G."/>
            <person name="Chettri P."/>
            <person name="Cox M.P."/>
            <person name="Datema E."/>
            <person name="de Vries R.P."/>
            <person name="Dhillon B."/>
            <person name="Ganley A.R."/>
            <person name="Griffiths S.A."/>
            <person name="Guo Y."/>
            <person name="Hamelin R.C."/>
            <person name="Henrissat B."/>
            <person name="Kabir M.S."/>
            <person name="Jashni M.K."/>
            <person name="Kema G."/>
            <person name="Klaubauf S."/>
            <person name="Lapidus A."/>
            <person name="Levasseur A."/>
            <person name="Lindquist E."/>
            <person name="Mehrabi R."/>
            <person name="Ohm R.A."/>
            <person name="Owen T.J."/>
            <person name="Salamov A."/>
            <person name="Schwelm A."/>
            <person name="Schijlen E."/>
            <person name="Sun H."/>
            <person name="van den Burg H.A."/>
            <person name="van Ham R.C.H.J."/>
            <person name="Zhang S."/>
            <person name="Goodwin S.B."/>
            <person name="Grigoriev I.V."/>
            <person name="Collemare J."/>
            <person name="Bradshaw R.E."/>
        </authorList>
    </citation>
    <scope>NUCLEOTIDE SEQUENCE [LARGE SCALE GENOMIC DNA]</scope>
    <source>
        <strain evidence="7">NZE10 / CBS 128990</strain>
    </source>
</reference>
<dbReference type="AlphaFoldDB" id="N1PKJ0"/>
<evidence type="ECO:0000256" key="3">
    <source>
        <dbReference type="ARBA" id="ARBA00022827"/>
    </source>
</evidence>
<protein>
    <recommendedName>
        <fullName evidence="5">FAD-binding PCMH-type domain-containing protein</fullName>
    </recommendedName>
</protein>
<dbReference type="InterPro" id="IPR050416">
    <property type="entry name" value="FAD-linked_Oxidoreductase"/>
</dbReference>
<dbReference type="CDD" id="cd06223">
    <property type="entry name" value="PRTases_typeI"/>
    <property type="match status" value="1"/>
</dbReference>
<dbReference type="SUPFAM" id="SSF53271">
    <property type="entry name" value="PRTase-like"/>
    <property type="match status" value="1"/>
</dbReference>
<keyword evidence="3" id="KW-0274">FAD</keyword>
<dbReference type="Gene3D" id="3.40.50.300">
    <property type="entry name" value="P-loop containing nucleotide triphosphate hydrolases"/>
    <property type="match status" value="1"/>
</dbReference>
<dbReference type="InterPro" id="IPR006094">
    <property type="entry name" value="Oxid_FAD_bind_N"/>
</dbReference>
<evidence type="ECO:0000259" key="5">
    <source>
        <dbReference type="PROSITE" id="PS51387"/>
    </source>
</evidence>
<dbReference type="HOGENOM" id="CLU_003324_0_0_1"/>
<evidence type="ECO:0000256" key="4">
    <source>
        <dbReference type="ARBA" id="ARBA00023002"/>
    </source>
</evidence>
<dbReference type="Gene3D" id="3.40.50.150">
    <property type="entry name" value="Vaccinia Virus protein VP39"/>
    <property type="match status" value="1"/>
</dbReference>
<dbReference type="InterPro" id="IPR016169">
    <property type="entry name" value="FAD-bd_PCMH_sub2"/>
</dbReference>
<dbReference type="InterPro" id="IPR029057">
    <property type="entry name" value="PRTase-like"/>
</dbReference>
<dbReference type="UniPathway" id="UPA00057">
    <property type="reaction ID" value="UER00099"/>
</dbReference>
<feature type="domain" description="FAD-binding PCMH-type" evidence="5">
    <location>
        <begin position="297"/>
        <end position="486"/>
    </location>
</feature>
<reference evidence="6 7" key="2">
    <citation type="journal article" date="2012" name="PLoS Pathog.">
        <title>Diverse lifestyles and strategies of plant pathogenesis encoded in the genomes of eighteen Dothideomycetes fungi.</title>
        <authorList>
            <person name="Ohm R.A."/>
            <person name="Feau N."/>
            <person name="Henrissat B."/>
            <person name="Schoch C.L."/>
            <person name="Horwitz B.A."/>
            <person name="Barry K.W."/>
            <person name="Condon B.J."/>
            <person name="Copeland A.C."/>
            <person name="Dhillon B."/>
            <person name="Glaser F."/>
            <person name="Hesse C.N."/>
            <person name="Kosti I."/>
            <person name="LaButti K."/>
            <person name="Lindquist E.A."/>
            <person name="Lucas S."/>
            <person name="Salamov A.A."/>
            <person name="Bradshaw R.E."/>
            <person name="Ciuffetti L."/>
            <person name="Hamelin R.C."/>
            <person name="Kema G.H.J."/>
            <person name="Lawrence C."/>
            <person name="Scott J.A."/>
            <person name="Spatafora J.W."/>
            <person name="Turgeon B.G."/>
            <person name="de Wit P.J.G.M."/>
            <person name="Zhong S."/>
            <person name="Goodwin S.B."/>
            <person name="Grigoriev I.V."/>
        </authorList>
    </citation>
    <scope>NUCLEOTIDE SEQUENCE [LARGE SCALE GENOMIC DNA]</scope>
    <source>
        <strain evidence="7">NZE10 / CBS 128990</strain>
    </source>
</reference>
<dbReference type="SUPFAM" id="SSF56176">
    <property type="entry name" value="FAD-binding/transporter-associated domain-like"/>
    <property type="match status" value="1"/>
</dbReference>
<accession>N1PKJ0</accession>
<dbReference type="GO" id="GO:0006695">
    <property type="term" value="P:cholesterol biosynthetic process"/>
    <property type="evidence" value="ECO:0007669"/>
    <property type="project" value="InterPro"/>
</dbReference>
<dbReference type="Pfam" id="PF04275">
    <property type="entry name" value="P-mevalo_kinase"/>
    <property type="match status" value="1"/>
</dbReference>
<dbReference type="OMA" id="GKDYCAE"/>
<dbReference type="Proteomes" id="UP000016933">
    <property type="component" value="Unassembled WGS sequence"/>
</dbReference>
<name>N1PKJ0_DOTSN</name>
<dbReference type="Pfam" id="PF01565">
    <property type="entry name" value="FAD_binding_4"/>
    <property type="match status" value="1"/>
</dbReference>
<dbReference type="InterPro" id="IPR029063">
    <property type="entry name" value="SAM-dependent_MTases_sf"/>
</dbReference>
<dbReference type="GO" id="GO:0016491">
    <property type="term" value="F:oxidoreductase activity"/>
    <property type="evidence" value="ECO:0007669"/>
    <property type="project" value="UniProtKB-KW"/>
</dbReference>
<dbReference type="STRING" id="675120.N1PKJ0"/>
<dbReference type="InterPro" id="IPR027417">
    <property type="entry name" value="P-loop_NTPase"/>
</dbReference>
<dbReference type="PROSITE" id="PS51387">
    <property type="entry name" value="FAD_PCMH"/>
    <property type="match status" value="1"/>
</dbReference>
<dbReference type="Gene3D" id="3.40.50.2020">
    <property type="match status" value="1"/>
</dbReference>
<dbReference type="InterPro" id="IPR036318">
    <property type="entry name" value="FAD-bd_PCMH-like_sf"/>
</dbReference>
<keyword evidence="4" id="KW-0560">Oxidoreductase</keyword>
<keyword evidence="7" id="KW-1185">Reference proteome</keyword>
<dbReference type="Pfam" id="PF00156">
    <property type="entry name" value="Pribosyltran"/>
    <property type="match status" value="1"/>
</dbReference>
<keyword evidence="2" id="KW-0285">Flavoprotein</keyword>
<dbReference type="PANTHER" id="PTHR42973">
    <property type="entry name" value="BINDING OXIDOREDUCTASE, PUTATIVE (AFU_ORTHOLOGUE AFUA_1G17690)-RELATED"/>
    <property type="match status" value="1"/>
</dbReference>
<dbReference type="Gene3D" id="3.30.465.10">
    <property type="match status" value="1"/>
</dbReference>
<dbReference type="GO" id="GO:0005737">
    <property type="term" value="C:cytoplasm"/>
    <property type="evidence" value="ECO:0007669"/>
    <property type="project" value="InterPro"/>
</dbReference>
<evidence type="ECO:0000256" key="1">
    <source>
        <dbReference type="ARBA" id="ARBA00005466"/>
    </source>
</evidence>
<comment type="similarity">
    <text evidence="1">Belongs to the oxygen-dependent FAD-linked oxidoreductase family.</text>
</comment>
<dbReference type="Gene3D" id="3.40.462.20">
    <property type="match status" value="1"/>
</dbReference>
<dbReference type="InterPro" id="IPR016166">
    <property type="entry name" value="FAD-bd_PCMH"/>
</dbReference>
<proteinExistence type="inferred from homology"/>
<dbReference type="EMBL" id="KB446541">
    <property type="protein sequence ID" value="EME42619.1"/>
    <property type="molecule type" value="Genomic_DNA"/>
</dbReference>
<evidence type="ECO:0000256" key="2">
    <source>
        <dbReference type="ARBA" id="ARBA00022630"/>
    </source>
</evidence>
<dbReference type="GO" id="GO:0071949">
    <property type="term" value="F:FAD binding"/>
    <property type="evidence" value="ECO:0007669"/>
    <property type="project" value="InterPro"/>
</dbReference>
<evidence type="ECO:0000313" key="6">
    <source>
        <dbReference type="EMBL" id="EME42619.1"/>
    </source>
</evidence>